<feature type="domain" description="Argininosuccinate lyase C-terminal" evidence="4">
    <location>
        <begin position="260"/>
        <end position="337"/>
    </location>
</feature>
<evidence type="ECO:0000256" key="1">
    <source>
        <dbReference type="ARBA" id="ARBA00022605"/>
    </source>
</evidence>
<evidence type="ECO:0000313" key="5">
    <source>
        <dbReference type="EMBL" id="OSY40911.1"/>
    </source>
</evidence>
<keyword evidence="1" id="KW-0028">Amino-acid biosynthesis</keyword>
<keyword evidence="6" id="KW-1185">Reference proteome</keyword>
<evidence type="ECO:0000256" key="2">
    <source>
        <dbReference type="ARBA" id="ARBA00023239"/>
    </source>
</evidence>
<dbReference type="EMBL" id="MIGB01000010">
    <property type="protein sequence ID" value="OSY40911.1"/>
    <property type="molecule type" value="Genomic_DNA"/>
</dbReference>
<dbReference type="GO" id="GO:0042450">
    <property type="term" value="P:L-arginine biosynthetic process via ornithine"/>
    <property type="evidence" value="ECO:0007669"/>
    <property type="project" value="InterPro"/>
</dbReference>
<dbReference type="InterPro" id="IPR029419">
    <property type="entry name" value="Arg_succ_lyase_C"/>
</dbReference>
<dbReference type="InterPro" id="IPR008948">
    <property type="entry name" value="L-Aspartase-like"/>
</dbReference>
<proteinExistence type="predicted"/>
<dbReference type="PANTHER" id="PTHR43814">
    <property type="entry name" value="ARGININOSUCCINATE LYASE"/>
    <property type="match status" value="1"/>
</dbReference>
<dbReference type="AlphaFoldDB" id="A0A1Y2N0V1"/>
<dbReference type="GO" id="GO:0004056">
    <property type="term" value="F:argininosuccinate lyase activity"/>
    <property type="evidence" value="ECO:0007669"/>
    <property type="project" value="UniProtKB-EC"/>
</dbReference>
<dbReference type="Gene3D" id="1.20.200.10">
    <property type="entry name" value="Fumarase/aspartase (Central domain)"/>
    <property type="match status" value="1"/>
</dbReference>
<organism evidence="5 6">
    <name type="scientific">Pseudonocardia autotrophica</name>
    <name type="common">Amycolata autotrophica</name>
    <name type="synonym">Nocardia autotrophica</name>
    <dbReference type="NCBI Taxonomy" id="2074"/>
    <lineage>
        <taxon>Bacteria</taxon>
        <taxon>Bacillati</taxon>
        <taxon>Actinomycetota</taxon>
        <taxon>Actinomycetes</taxon>
        <taxon>Pseudonocardiales</taxon>
        <taxon>Pseudonocardiaceae</taxon>
        <taxon>Pseudonocardia</taxon>
    </lineage>
</organism>
<dbReference type="SUPFAM" id="SSF48557">
    <property type="entry name" value="L-aspartase-like"/>
    <property type="match status" value="1"/>
</dbReference>
<dbReference type="GO" id="GO:0005829">
    <property type="term" value="C:cytosol"/>
    <property type="evidence" value="ECO:0007669"/>
    <property type="project" value="TreeGrafter"/>
</dbReference>
<dbReference type="STRING" id="2074.BG845_02250"/>
<gene>
    <name evidence="5" type="primary">argH1</name>
    <name evidence="5" type="ORF">BG845_02250</name>
</gene>
<reference evidence="5 6" key="1">
    <citation type="submission" date="2016-09" db="EMBL/GenBank/DDBJ databases">
        <title>Pseudonocardia autotrophica DSM535, a candidate organism with high potential of specific P450 cytochromes.</title>
        <authorList>
            <person name="Grumaz C."/>
            <person name="Vainshtein Y."/>
            <person name="Kirstahler P."/>
            <person name="Sohn K."/>
        </authorList>
    </citation>
    <scope>NUCLEOTIDE SEQUENCE [LARGE SCALE GENOMIC DNA]</scope>
    <source>
        <strain evidence="5 6">DSM 535</strain>
    </source>
</reference>
<evidence type="ECO:0000313" key="6">
    <source>
        <dbReference type="Proteomes" id="UP000194360"/>
    </source>
</evidence>
<comment type="caution">
    <text evidence="5">The sequence shown here is derived from an EMBL/GenBank/DDBJ whole genome shotgun (WGS) entry which is preliminary data.</text>
</comment>
<sequence length="391" mass="42673">MHATYRAAILRDKLLELAEQLNTTSRTLVELAANHTATIVPSYTNGVAAQPNSYAHQLLGHAAGLDRDAQRIREAYARVDRSAMGTTVLNGTGWPLDRERMAEYLGFGAVVDNAYDASQISSMEHPVEVGSIVTSVALHSGNFVEDVLTQYAQTRPWILLEEGEGNTFVSSAMPQKRNPGLLNDTRSDASQAVTLAQGPVFQTHNITPGMPDPKEVDNNTEVVDAGIKALAGLDEVLKALVVSPERALEEVNSDWTASQEIADILMRDHGLPFREGHHVASEIVTFARSENIGPLQFPYPEAQRIYTESVAGTDNPQELPLTEAEFRAALDPVAIVNNRTTSGGSQPAEVERMITEARERLTAQDEWIGQRREHVATSLAELDEDFAGLRG</sequence>
<protein>
    <submittedName>
        <fullName evidence="5">Argininosuccinate lyase 1</fullName>
        <ecNumber evidence="5">4.3.2.1</ecNumber>
    </submittedName>
</protein>
<accession>A0A1Y2N0V1</accession>
<dbReference type="InterPro" id="IPR009049">
    <property type="entry name" value="Argininosuccinate_lyase"/>
</dbReference>
<feature type="domain" description="Fumarate lyase N-terminal" evidence="3">
    <location>
        <begin position="9"/>
        <end position="191"/>
    </location>
</feature>
<evidence type="ECO:0000259" key="4">
    <source>
        <dbReference type="Pfam" id="PF14698"/>
    </source>
</evidence>
<dbReference type="Pfam" id="PF00206">
    <property type="entry name" value="Lyase_1"/>
    <property type="match status" value="1"/>
</dbReference>
<dbReference type="PRINTS" id="PR00145">
    <property type="entry name" value="ARGSUCLYASE"/>
</dbReference>
<dbReference type="PANTHER" id="PTHR43814:SF1">
    <property type="entry name" value="ARGININOSUCCINATE LYASE"/>
    <property type="match status" value="1"/>
</dbReference>
<evidence type="ECO:0000259" key="3">
    <source>
        <dbReference type="Pfam" id="PF00206"/>
    </source>
</evidence>
<dbReference type="EC" id="4.3.2.1" evidence="5"/>
<dbReference type="Pfam" id="PF14698">
    <property type="entry name" value="ASL_C2"/>
    <property type="match status" value="1"/>
</dbReference>
<keyword evidence="2 5" id="KW-0456">Lyase</keyword>
<name>A0A1Y2N0V1_PSEAH</name>
<dbReference type="Gene3D" id="1.10.40.30">
    <property type="entry name" value="Fumarase/aspartase (C-terminal domain)"/>
    <property type="match status" value="1"/>
</dbReference>
<dbReference type="Proteomes" id="UP000194360">
    <property type="component" value="Unassembled WGS sequence"/>
</dbReference>
<dbReference type="InterPro" id="IPR022761">
    <property type="entry name" value="Fumarate_lyase_N"/>
</dbReference>